<evidence type="ECO:0000259" key="3">
    <source>
        <dbReference type="Pfam" id="PF00725"/>
    </source>
</evidence>
<dbReference type="EMBL" id="LT882676">
    <property type="protein sequence ID" value="SMY19378.1"/>
    <property type="molecule type" value="Genomic_DNA"/>
</dbReference>
<evidence type="ECO:0008006" key="7">
    <source>
        <dbReference type="Google" id="ProtNLM"/>
    </source>
</evidence>
<reference evidence="5 6" key="1">
    <citation type="submission" date="2016-10" db="EMBL/GenBank/DDBJ databases">
        <authorList>
            <person name="Varghese N."/>
        </authorList>
    </citation>
    <scope>NUCLEOTIDE SEQUENCE [LARGE SCALE GENOMIC DNA]</scope>
</reference>
<sequence length="358" mass="38952">MSSIKTVGVVGTGLIGASWTALFLAHGYRVLVADPGEGAEKKLKANVQSFWPTLEELGLAEGASIDNYEFVGSSLGKRSAEVDFVQESAPERPDIKSKLLAELDNGTRSDVVIASSSSGIPSSQFIDQCQHPERVLIGHPFNPPHLMPLVEIVPHPKTSQTAIETARTFYASIARRPIVVKQEIPGFVANRLQAALLNEAYSLVSRGILSAEDLDAAVTTSLGPRWATVGPFMATAMGGGGGSNGFRHLLEHLGPAAQKWVDDMREHAFELTTENIDSLTRSVDKELQGKDLKELEAERDAKLVELFKRKGKQQRMRQDRIRLGTQMCSLVRPSGAVFLGRSGWVQDQNDSSKVVLLL</sequence>
<keyword evidence="2" id="KW-0560">Oxidoreductase</keyword>
<dbReference type="InterPro" id="IPR036291">
    <property type="entry name" value="NAD(P)-bd_dom_sf"/>
</dbReference>
<dbReference type="PANTHER" id="PTHR48075:SF1">
    <property type="entry name" value="LAMBDA-CRYSTALLIN HOMOLOG"/>
    <property type="match status" value="1"/>
</dbReference>
<dbReference type="SUPFAM" id="SSF51735">
    <property type="entry name" value="NAD(P)-binding Rossmann-fold domains"/>
    <property type="match status" value="1"/>
</dbReference>
<dbReference type="PANTHER" id="PTHR48075">
    <property type="entry name" value="3-HYDROXYACYL-COA DEHYDROGENASE FAMILY PROTEIN"/>
    <property type="match status" value="1"/>
</dbReference>
<proteinExistence type="inferred from homology"/>
<feature type="domain" description="3-hydroxyacyl-CoA dehydrogenase NAD binding" evidence="4">
    <location>
        <begin position="6"/>
        <end position="182"/>
    </location>
</feature>
<dbReference type="SUPFAM" id="SSF48179">
    <property type="entry name" value="6-phosphogluconate dehydrogenase C-terminal domain-like"/>
    <property type="match status" value="1"/>
</dbReference>
<dbReference type="InterPro" id="IPR013328">
    <property type="entry name" value="6PGD_dom2"/>
</dbReference>
<evidence type="ECO:0000256" key="1">
    <source>
        <dbReference type="ARBA" id="ARBA00009463"/>
    </source>
</evidence>
<dbReference type="Gene3D" id="1.10.1040.10">
    <property type="entry name" value="N-(1-d-carboxylethyl)-l-norvaline Dehydrogenase, domain 2"/>
    <property type="match status" value="1"/>
</dbReference>
<dbReference type="Gene3D" id="3.40.50.720">
    <property type="entry name" value="NAD(P)-binding Rossmann-like Domain"/>
    <property type="match status" value="1"/>
</dbReference>
<comment type="similarity">
    <text evidence="1">Belongs to the 3-hydroxyacyl-CoA dehydrogenase family.</text>
</comment>
<dbReference type="PROSITE" id="PS00067">
    <property type="entry name" value="3HCDH"/>
    <property type="match status" value="1"/>
</dbReference>
<evidence type="ECO:0000313" key="5">
    <source>
        <dbReference type="EMBL" id="SMY19378.1"/>
    </source>
</evidence>
<dbReference type="GO" id="GO:0070403">
    <property type="term" value="F:NAD+ binding"/>
    <property type="evidence" value="ECO:0007669"/>
    <property type="project" value="InterPro"/>
</dbReference>
<dbReference type="Pfam" id="PF00725">
    <property type="entry name" value="3HCDH"/>
    <property type="match status" value="1"/>
</dbReference>
<dbReference type="InterPro" id="IPR006108">
    <property type="entry name" value="3HC_DH_C"/>
</dbReference>
<protein>
    <recommendedName>
        <fullName evidence="7">3-hydroxyacyl-CoA dehydrogenase NAD binding domain-containing protein</fullName>
    </recommendedName>
</protein>
<dbReference type="Pfam" id="PF02737">
    <property type="entry name" value="3HCDH_N"/>
    <property type="match status" value="1"/>
</dbReference>
<accession>A0A1Y6L7S9</accession>
<dbReference type="InterPro" id="IPR006176">
    <property type="entry name" value="3-OHacyl-CoA_DH_NAD-bd"/>
</dbReference>
<dbReference type="InterPro" id="IPR008927">
    <property type="entry name" value="6-PGluconate_DH-like_C_sf"/>
</dbReference>
<evidence type="ECO:0000256" key="2">
    <source>
        <dbReference type="ARBA" id="ARBA00023002"/>
    </source>
</evidence>
<dbReference type="AlphaFoldDB" id="A0A1Y6L7S9"/>
<feature type="domain" description="3-hydroxyacyl-CoA dehydrogenase C-terminal" evidence="3">
    <location>
        <begin position="186"/>
        <end position="264"/>
    </location>
</feature>
<evidence type="ECO:0000259" key="4">
    <source>
        <dbReference type="Pfam" id="PF02737"/>
    </source>
</evidence>
<dbReference type="InterPro" id="IPR006180">
    <property type="entry name" value="3-OHacyl-CoA_DH_CS"/>
</dbReference>
<gene>
    <name evidence="5" type="ORF">ZT1A5_G813</name>
</gene>
<organism evidence="5 6">
    <name type="scientific">Zymoseptoria tritici ST99CH_1A5</name>
    <dbReference type="NCBI Taxonomy" id="1276529"/>
    <lineage>
        <taxon>Eukaryota</taxon>
        <taxon>Fungi</taxon>
        <taxon>Dikarya</taxon>
        <taxon>Ascomycota</taxon>
        <taxon>Pezizomycotina</taxon>
        <taxon>Dothideomycetes</taxon>
        <taxon>Dothideomycetidae</taxon>
        <taxon>Mycosphaerellales</taxon>
        <taxon>Mycosphaerellaceae</taxon>
        <taxon>Zymoseptoria</taxon>
    </lineage>
</organism>
<dbReference type="GO" id="GO:0006631">
    <property type="term" value="P:fatty acid metabolic process"/>
    <property type="evidence" value="ECO:0007669"/>
    <property type="project" value="InterPro"/>
</dbReference>
<dbReference type="Proteomes" id="UP000215453">
    <property type="component" value="Chromosome 1"/>
</dbReference>
<evidence type="ECO:0000313" key="6">
    <source>
        <dbReference type="Proteomes" id="UP000215453"/>
    </source>
</evidence>
<name>A0A1Y6L7S9_ZYMTR</name>
<dbReference type="GO" id="GO:0050104">
    <property type="term" value="F:L-gulonate 3-dehydrogenase activity"/>
    <property type="evidence" value="ECO:0007669"/>
    <property type="project" value="TreeGrafter"/>
</dbReference>